<proteinExistence type="predicted"/>
<name>A0ABT4LN90_9PROT</name>
<keyword evidence="1" id="KW-0732">Signal</keyword>
<gene>
    <name evidence="3" type="ORF">O4H49_11530</name>
</gene>
<organism evidence="3 4">
    <name type="scientific">Kiloniella laminariae</name>
    <dbReference type="NCBI Taxonomy" id="454162"/>
    <lineage>
        <taxon>Bacteria</taxon>
        <taxon>Pseudomonadati</taxon>
        <taxon>Pseudomonadota</taxon>
        <taxon>Alphaproteobacteria</taxon>
        <taxon>Rhodospirillales</taxon>
        <taxon>Kiloniellaceae</taxon>
        <taxon>Kiloniella</taxon>
    </lineage>
</organism>
<dbReference type="Pfam" id="PF13670">
    <property type="entry name" value="PepSY_2"/>
    <property type="match status" value="1"/>
</dbReference>
<feature type="domain" description="PepSY" evidence="2">
    <location>
        <begin position="7"/>
        <end position="82"/>
    </location>
</feature>
<reference evidence="3" key="1">
    <citation type="submission" date="2022-12" db="EMBL/GenBank/DDBJ databases">
        <title>Bacterial isolates from different developmental stages of Nematostella vectensis.</title>
        <authorList>
            <person name="Fraune S."/>
        </authorList>
    </citation>
    <scope>NUCLEOTIDE SEQUENCE</scope>
    <source>
        <strain evidence="3">G21630-S1</strain>
    </source>
</reference>
<dbReference type="InterPro" id="IPR025711">
    <property type="entry name" value="PepSY"/>
</dbReference>
<sequence length="86" mass="9595">MKHTILYSAIGLLTLGGVAFASNLDGQYAGKSEAEITQQLESMGYEIRSIENEDDYLEAYALKDGVRYEVYIDPQTGKVIKIKEDD</sequence>
<keyword evidence="4" id="KW-1185">Reference proteome</keyword>
<evidence type="ECO:0000313" key="3">
    <source>
        <dbReference type="EMBL" id="MCZ4281412.1"/>
    </source>
</evidence>
<feature type="signal peptide" evidence="1">
    <location>
        <begin position="1"/>
        <end position="21"/>
    </location>
</feature>
<protein>
    <submittedName>
        <fullName evidence="3">PepSY domain-containing protein</fullName>
    </submittedName>
</protein>
<feature type="chain" id="PRO_5045922622" evidence="1">
    <location>
        <begin position="22"/>
        <end position="86"/>
    </location>
</feature>
<accession>A0ABT4LN90</accession>
<dbReference type="Proteomes" id="UP001069802">
    <property type="component" value="Unassembled WGS sequence"/>
</dbReference>
<comment type="caution">
    <text evidence="3">The sequence shown here is derived from an EMBL/GenBank/DDBJ whole genome shotgun (WGS) entry which is preliminary data.</text>
</comment>
<evidence type="ECO:0000259" key="2">
    <source>
        <dbReference type="Pfam" id="PF13670"/>
    </source>
</evidence>
<dbReference type="RefSeq" id="WP_269423564.1">
    <property type="nucleotide sequence ID" value="NZ_JAPWGY010000003.1"/>
</dbReference>
<evidence type="ECO:0000256" key="1">
    <source>
        <dbReference type="SAM" id="SignalP"/>
    </source>
</evidence>
<dbReference type="EMBL" id="JAPWGY010000003">
    <property type="protein sequence ID" value="MCZ4281412.1"/>
    <property type="molecule type" value="Genomic_DNA"/>
</dbReference>
<evidence type="ECO:0000313" key="4">
    <source>
        <dbReference type="Proteomes" id="UP001069802"/>
    </source>
</evidence>